<gene>
    <name evidence="6" type="ORF">QBE54_09905</name>
</gene>
<evidence type="ECO:0000313" key="6">
    <source>
        <dbReference type="EMBL" id="WZL75883.1"/>
    </source>
</evidence>
<dbReference type="RefSeq" id="WP_369018033.1">
    <property type="nucleotide sequence ID" value="NZ_CP121689.1"/>
</dbReference>
<evidence type="ECO:0000256" key="3">
    <source>
        <dbReference type="ARBA" id="ARBA00022722"/>
    </source>
</evidence>
<proteinExistence type="predicted"/>
<protein>
    <submittedName>
        <fullName evidence="6">DUF86 domain-containing protein</fullName>
    </submittedName>
</protein>
<keyword evidence="1" id="KW-0597">Phosphoprotein</keyword>
<dbReference type="PANTHER" id="PTHR34139">
    <property type="entry name" value="UPF0331 PROTEIN MJ0127"/>
    <property type="match status" value="1"/>
</dbReference>
<accession>A0ABZ2YC60</accession>
<reference evidence="6 7" key="1">
    <citation type="submission" date="2023-03" db="EMBL/GenBank/DDBJ databases">
        <title>Novel Species.</title>
        <authorList>
            <person name="Ma S."/>
        </authorList>
    </citation>
    <scope>NUCLEOTIDE SEQUENCE [LARGE SCALE GENOMIC DNA]</scope>
    <source>
        <strain evidence="6 7">B11</strain>
    </source>
</reference>
<keyword evidence="5" id="KW-0378">Hydrolase</keyword>
<dbReference type="Proteomes" id="UP001461341">
    <property type="component" value="Chromosome"/>
</dbReference>
<name>A0ABZ2YC60_9BACT</name>
<evidence type="ECO:0000313" key="7">
    <source>
        <dbReference type="Proteomes" id="UP001461341"/>
    </source>
</evidence>
<dbReference type="PANTHER" id="PTHR34139:SF1">
    <property type="entry name" value="RNASE MJ1380-RELATED"/>
    <property type="match status" value="1"/>
</dbReference>
<evidence type="ECO:0000256" key="4">
    <source>
        <dbReference type="ARBA" id="ARBA00022741"/>
    </source>
</evidence>
<sequence length="117" mass="13823">MKRRVIDFLEDILNECAYLMGRSQGMTYQDFVDNEDLKRAFLRSLEIIGEASKKVSMHIGRRYPEINWRDIAGMRDKLAHDYFGIDYEVVWKTIIEDIPTLFLQMKVVLEKESTDAK</sequence>
<keyword evidence="7" id="KW-1185">Reference proteome</keyword>
<dbReference type="InterPro" id="IPR008201">
    <property type="entry name" value="HepT-like"/>
</dbReference>
<evidence type="ECO:0000256" key="2">
    <source>
        <dbReference type="ARBA" id="ARBA00022649"/>
    </source>
</evidence>
<dbReference type="EMBL" id="CP121689">
    <property type="protein sequence ID" value="WZL75883.1"/>
    <property type="molecule type" value="Genomic_DNA"/>
</dbReference>
<organism evidence="6 7">
    <name type="scientific">Thermatribacter velox</name>
    <dbReference type="NCBI Taxonomy" id="3039681"/>
    <lineage>
        <taxon>Bacteria</taxon>
        <taxon>Pseudomonadati</taxon>
        <taxon>Atribacterota</taxon>
        <taxon>Atribacteria</taxon>
        <taxon>Atribacterales</taxon>
        <taxon>Thermatribacteraceae</taxon>
        <taxon>Thermatribacter</taxon>
    </lineage>
</organism>
<keyword evidence="4" id="KW-0547">Nucleotide-binding</keyword>
<keyword evidence="2" id="KW-1277">Toxin-antitoxin system</keyword>
<evidence type="ECO:0000256" key="5">
    <source>
        <dbReference type="ARBA" id="ARBA00022801"/>
    </source>
</evidence>
<keyword evidence="3" id="KW-0540">Nuclease</keyword>
<dbReference type="InterPro" id="IPR051813">
    <property type="entry name" value="HepT_RNase_toxin"/>
</dbReference>
<evidence type="ECO:0000256" key="1">
    <source>
        <dbReference type="ARBA" id="ARBA00022553"/>
    </source>
</evidence>
<dbReference type="Pfam" id="PF01934">
    <property type="entry name" value="HepT-like"/>
    <property type="match status" value="1"/>
</dbReference>